<dbReference type="EMBL" id="CP069023">
    <property type="protein sequence ID" value="QRC90300.1"/>
    <property type="molecule type" value="Genomic_DNA"/>
</dbReference>
<evidence type="ECO:0000313" key="3">
    <source>
        <dbReference type="Proteomes" id="UP000663193"/>
    </source>
</evidence>
<organism evidence="2 3">
    <name type="scientific">Phaeosphaeria nodorum (strain SN15 / ATCC MYA-4574 / FGSC 10173)</name>
    <name type="common">Glume blotch fungus</name>
    <name type="synonym">Parastagonospora nodorum</name>
    <dbReference type="NCBI Taxonomy" id="321614"/>
    <lineage>
        <taxon>Eukaryota</taxon>
        <taxon>Fungi</taxon>
        <taxon>Dikarya</taxon>
        <taxon>Ascomycota</taxon>
        <taxon>Pezizomycotina</taxon>
        <taxon>Dothideomycetes</taxon>
        <taxon>Pleosporomycetidae</taxon>
        <taxon>Pleosporales</taxon>
        <taxon>Pleosporineae</taxon>
        <taxon>Phaeosphaeriaceae</taxon>
        <taxon>Parastagonospora</taxon>
    </lineage>
</organism>
<feature type="compositionally biased region" description="Polar residues" evidence="1">
    <location>
        <begin position="19"/>
        <end position="29"/>
    </location>
</feature>
<evidence type="ECO:0000256" key="1">
    <source>
        <dbReference type="SAM" id="MobiDB-lite"/>
    </source>
</evidence>
<protein>
    <submittedName>
        <fullName evidence="2">Uncharacterized protein</fullName>
    </submittedName>
</protein>
<gene>
    <name evidence="2" type="ORF">JI435_400330</name>
</gene>
<sequence>MMRHLIGAMKRREKRDSCLQRQRQANRMSNRAGGNHRCMLEMKSKTNGHNGRQKFRAGTHALAQTKKRSHIEIKQLNTFAMTEGTGYNATTGGTQFVQMLGDGCYPKLLDHHS</sequence>
<proteinExistence type="predicted"/>
<dbReference type="VEuPathDB" id="FungiDB:JI435_400330"/>
<dbReference type="AlphaFoldDB" id="A0A7U2HSJ4"/>
<name>A0A7U2HSJ4_PHANO</name>
<accession>A0A7U2HSJ4</accession>
<evidence type="ECO:0000313" key="2">
    <source>
        <dbReference type="EMBL" id="QRC90300.1"/>
    </source>
</evidence>
<keyword evidence="3" id="KW-1185">Reference proteome</keyword>
<feature type="region of interest" description="Disordered" evidence="1">
    <location>
        <begin position="1"/>
        <end position="36"/>
    </location>
</feature>
<dbReference type="Proteomes" id="UP000663193">
    <property type="component" value="Chromosome 1"/>
</dbReference>
<feature type="compositionally biased region" description="Basic residues" evidence="1">
    <location>
        <begin position="1"/>
        <end position="13"/>
    </location>
</feature>
<reference evidence="3" key="1">
    <citation type="journal article" date="2021" name="BMC Genomics">
        <title>Chromosome-level genome assembly and manually-curated proteome of model necrotroph Parastagonospora nodorum Sn15 reveals a genome-wide trove of candidate effector homologs, and redundancy of virulence-related functions within an accessory chromosome.</title>
        <authorList>
            <person name="Bertazzoni S."/>
            <person name="Jones D.A.B."/>
            <person name="Phan H.T."/>
            <person name="Tan K.-C."/>
            <person name="Hane J.K."/>
        </authorList>
    </citation>
    <scope>NUCLEOTIDE SEQUENCE [LARGE SCALE GENOMIC DNA]</scope>
    <source>
        <strain evidence="3">SN15 / ATCC MYA-4574 / FGSC 10173)</strain>
    </source>
</reference>